<dbReference type="GO" id="GO:0046872">
    <property type="term" value="F:metal ion binding"/>
    <property type="evidence" value="ECO:0007669"/>
    <property type="project" value="UniProtKB-KW"/>
</dbReference>
<name>A0A2W2EN37_9ACTN</name>
<dbReference type="Proteomes" id="UP000249304">
    <property type="component" value="Unassembled WGS sequence"/>
</dbReference>
<dbReference type="PRINTS" id="PR01955">
    <property type="entry name" value="LANCFRANKIA"/>
</dbReference>
<reference evidence="2 3" key="1">
    <citation type="submission" date="2018-01" db="EMBL/GenBank/DDBJ databases">
        <title>Draft genome sequence of Nonomuraea sp. KC333.</title>
        <authorList>
            <person name="Sahin N."/>
            <person name="Saygin H."/>
            <person name="Ay H."/>
        </authorList>
    </citation>
    <scope>NUCLEOTIDE SEQUENCE [LARGE SCALE GENOMIC DNA]</scope>
    <source>
        <strain evidence="2 3">KC333</strain>
    </source>
</reference>
<comment type="caution">
    <text evidence="2">The sequence shown here is derived from an EMBL/GenBank/DDBJ whole genome shotgun (WGS) entry which is preliminary data.</text>
</comment>
<protein>
    <submittedName>
        <fullName evidence="2">Lanthionine synthetase</fullName>
    </submittedName>
</protein>
<keyword evidence="3" id="KW-1185">Reference proteome</keyword>
<dbReference type="OrthoDB" id="1882482at2"/>
<dbReference type="CDD" id="cd04793">
    <property type="entry name" value="LanC"/>
    <property type="match status" value="1"/>
</dbReference>
<dbReference type="InterPro" id="IPR033889">
    <property type="entry name" value="LanC"/>
</dbReference>
<evidence type="ECO:0000313" key="3">
    <source>
        <dbReference type="Proteomes" id="UP000249304"/>
    </source>
</evidence>
<dbReference type="RefSeq" id="WP_111179809.1">
    <property type="nucleotide sequence ID" value="NZ_POUD01000058.1"/>
</dbReference>
<dbReference type="GO" id="GO:0031179">
    <property type="term" value="P:peptide modification"/>
    <property type="evidence" value="ECO:0007669"/>
    <property type="project" value="InterPro"/>
</dbReference>
<dbReference type="Gene3D" id="1.50.10.20">
    <property type="match status" value="1"/>
</dbReference>
<keyword evidence="1" id="KW-0479">Metal-binding</keyword>
<gene>
    <name evidence="2" type="ORF">C1J01_16210</name>
</gene>
<organism evidence="2 3">
    <name type="scientific">Nonomuraea aridisoli</name>
    <dbReference type="NCBI Taxonomy" id="2070368"/>
    <lineage>
        <taxon>Bacteria</taxon>
        <taxon>Bacillati</taxon>
        <taxon>Actinomycetota</taxon>
        <taxon>Actinomycetes</taxon>
        <taxon>Streptosporangiales</taxon>
        <taxon>Streptosporangiaceae</taxon>
        <taxon>Nonomuraea</taxon>
    </lineage>
</organism>
<keyword evidence="1" id="KW-0862">Zinc</keyword>
<dbReference type="AlphaFoldDB" id="A0A2W2EN37"/>
<dbReference type="SMART" id="SM01260">
    <property type="entry name" value="LANC_like"/>
    <property type="match status" value="1"/>
</dbReference>
<dbReference type="Pfam" id="PF05147">
    <property type="entry name" value="LANC_like"/>
    <property type="match status" value="1"/>
</dbReference>
<sequence length="386" mass="40985">MTTISEQQAARQSLAAGAAATALVHIERALNGSADWGSAHTHIRQATTGRIDAAPHAGLFYGAPAIAFVLHAAAAGPDPRYQAAARSLDQHIARLVARRVATARERIRRREFAHFAEYDVVRGLAGIGALLLRTAPASDALADVLAYVVQVTKPRRLQGEQLPGWWVAHDPDPLKPTPGGHANLGLAHGAAGLLALLSLAALRGCTVAGQVEAIERLTAWFYRWQQHSPDGAWWPHWLTREELRTGRVTQPGPWRPSWCYGTAGIARALQLAAIAVRDPALAAAAEQALAACLTGNQFARITEPGICHGIAGLYQTAYRASLDAQTQAIRRELPRLAALLADHAAALQPDDQGGLLNGPAGVGLALETARQLTPPLSGWDACLLIA</sequence>
<dbReference type="SUPFAM" id="SSF158745">
    <property type="entry name" value="LanC-like"/>
    <property type="match status" value="1"/>
</dbReference>
<dbReference type="PRINTS" id="PR01950">
    <property type="entry name" value="LANCSUPER"/>
</dbReference>
<feature type="binding site" evidence="1">
    <location>
        <position position="308"/>
    </location>
    <ligand>
        <name>Zn(2+)</name>
        <dbReference type="ChEBI" id="CHEBI:29105"/>
    </ligand>
</feature>
<dbReference type="EMBL" id="POUD01000058">
    <property type="protein sequence ID" value="PZG18015.1"/>
    <property type="molecule type" value="Genomic_DNA"/>
</dbReference>
<feature type="binding site" evidence="1">
    <location>
        <position position="259"/>
    </location>
    <ligand>
        <name>Zn(2+)</name>
        <dbReference type="ChEBI" id="CHEBI:29105"/>
    </ligand>
</feature>
<proteinExistence type="predicted"/>
<evidence type="ECO:0000313" key="2">
    <source>
        <dbReference type="EMBL" id="PZG18015.1"/>
    </source>
</evidence>
<dbReference type="InterPro" id="IPR007822">
    <property type="entry name" value="LANC-like"/>
</dbReference>
<feature type="binding site" evidence="1">
    <location>
        <position position="307"/>
    </location>
    <ligand>
        <name>Zn(2+)</name>
        <dbReference type="ChEBI" id="CHEBI:29105"/>
    </ligand>
</feature>
<evidence type="ECO:0000256" key="1">
    <source>
        <dbReference type="PIRSR" id="PIRSR607822-1"/>
    </source>
</evidence>
<accession>A0A2W2EN37</accession>